<gene>
    <name evidence="1" type="ORF">ACFY35_07375</name>
</gene>
<dbReference type="RefSeq" id="WP_020509584.1">
    <property type="nucleotide sequence ID" value="NZ_JBIAZU010000001.1"/>
</dbReference>
<evidence type="ECO:0000313" key="2">
    <source>
        <dbReference type="Proteomes" id="UP001602245"/>
    </source>
</evidence>
<accession>A0ABW6W7E6</accession>
<proteinExistence type="predicted"/>
<dbReference type="Proteomes" id="UP001602245">
    <property type="component" value="Unassembled WGS sequence"/>
</dbReference>
<reference evidence="1 2" key="1">
    <citation type="submission" date="2024-10" db="EMBL/GenBank/DDBJ databases">
        <title>The Natural Products Discovery Center: Release of the First 8490 Sequenced Strains for Exploring Actinobacteria Biosynthetic Diversity.</title>
        <authorList>
            <person name="Kalkreuter E."/>
            <person name="Kautsar S.A."/>
            <person name="Yang D."/>
            <person name="Bader C.D."/>
            <person name="Teijaro C.N."/>
            <person name="Fluegel L."/>
            <person name="Davis C.M."/>
            <person name="Simpson J.R."/>
            <person name="Lauterbach L."/>
            <person name="Steele A.D."/>
            <person name="Gui C."/>
            <person name="Meng S."/>
            <person name="Li G."/>
            <person name="Viehrig K."/>
            <person name="Ye F."/>
            <person name="Su P."/>
            <person name="Kiefer A.F."/>
            <person name="Nichols A."/>
            <person name="Cepeda A.J."/>
            <person name="Yan W."/>
            <person name="Fan B."/>
            <person name="Jiang Y."/>
            <person name="Adhikari A."/>
            <person name="Zheng C.-J."/>
            <person name="Schuster L."/>
            <person name="Cowan T.M."/>
            <person name="Smanski M.J."/>
            <person name="Chevrette M.G."/>
            <person name="De Carvalho L.P.S."/>
            <person name="Shen B."/>
        </authorList>
    </citation>
    <scope>NUCLEOTIDE SEQUENCE [LARGE SCALE GENOMIC DNA]</scope>
    <source>
        <strain evidence="1 2">NPDC000087</strain>
    </source>
</reference>
<evidence type="ECO:0000313" key="1">
    <source>
        <dbReference type="EMBL" id="MFF5289241.1"/>
    </source>
</evidence>
<protein>
    <submittedName>
        <fullName evidence="1">Uncharacterized protein</fullName>
    </submittedName>
</protein>
<keyword evidence="2" id="KW-1185">Reference proteome</keyword>
<organism evidence="1 2">
    <name type="scientific">Paractinoplanes globisporus</name>
    <dbReference type="NCBI Taxonomy" id="113565"/>
    <lineage>
        <taxon>Bacteria</taxon>
        <taxon>Bacillati</taxon>
        <taxon>Actinomycetota</taxon>
        <taxon>Actinomycetes</taxon>
        <taxon>Micromonosporales</taxon>
        <taxon>Micromonosporaceae</taxon>
        <taxon>Paractinoplanes</taxon>
    </lineage>
</organism>
<name>A0ABW6W7E6_9ACTN</name>
<dbReference type="EMBL" id="JBIAZU010000001">
    <property type="protein sequence ID" value="MFF5289241.1"/>
    <property type="molecule type" value="Genomic_DNA"/>
</dbReference>
<comment type="caution">
    <text evidence="1">The sequence shown here is derived from an EMBL/GenBank/DDBJ whole genome shotgun (WGS) entry which is preliminary data.</text>
</comment>
<sequence length="99" mass="10706">MTRPLDDVLRRTAAATAAYQVPERTIELAASALLGVPDGPRLRLEVRALRDAALLVAEAHRRDCAESVCTTCEAIRYNLAVALATVRSETHPGLDERPG</sequence>